<dbReference type="InterPro" id="IPR050706">
    <property type="entry name" value="Cyclic-di-GMP_PDE-like"/>
</dbReference>
<sequence length="829" mass="89005">MDTGPQAVRLTNVDIDNALDNNHFQVIFQPIFDLGDGTIMRVESFVRWTHPGLGVLPPGAFISFFESQGRMGELTRHVVTTALDDYIAWRGTDGPGLSINLAQSDVIEPDFAKWFALTLKERKFPARLITLECPALPSTTPVKDAAKHFTRLRKTGARLAIEVRGRANDLLRTIDPFPFDELKTGGSAILRFARTMRGGPGLTAISELLDLAKANDAGIIAVGVEDQPSLKALAGLGFTGAQGNYLATIRALDTVEPGLVGHVRNVLALEPVDSDQMDRMARGLSPARARSGEASGEPVATSASGESAGTAATKPKTAPRKSSSRKSLAEAKLTPEKLALLKKKAAEVAARKRAEKKAAEAADMETADTGAADSGTTGSSATEFEAETAAPEQTAADLNETHNTLREVAARKQAEENARRLQSRLSQAYELPHETELRLAAQSGKTSGKTGGKSAGRSVEADAIARPIVTLPEPYSPGAFAKPDPDPDPDPRAGLVLDAPRTRGTERSVDRTGAQQSEPTIAQGNFSEGERVSDSMTTPAQSRRSRDADSIAPDTVRDDDQPGAVAPPATNSVADETSSDEETADQSGPGDVSLSTAGGEESPREQEQSTQIGTGSGDRDSEWYPKLPHFRGSITGSLRLTGISATSSQEKATAKASETEKPELDEELLNQVVEPDTRTRIDSQPDLTAGTLPVEPVAVSAASDAAPPPQVDESVEPYSSADAEMFKSEDEVLDEAFEGATELDPTQAHADDTEGPIELDSTEREIAGRLRGLKRPKRKNWLMRRHRVVPTHFWPRAWKRKWRELRTDDDYGDDDIRAEPVVRTGRSDA</sequence>
<dbReference type="Pfam" id="PF00563">
    <property type="entry name" value="EAL"/>
    <property type="match status" value="1"/>
</dbReference>
<dbReference type="CDD" id="cd01948">
    <property type="entry name" value="EAL"/>
    <property type="match status" value="1"/>
</dbReference>
<evidence type="ECO:0000256" key="1">
    <source>
        <dbReference type="SAM" id="MobiDB-lite"/>
    </source>
</evidence>
<feature type="compositionally biased region" description="Low complexity" evidence="1">
    <location>
        <begin position="300"/>
        <end position="316"/>
    </location>
</feature>
<evidence type="ECO:0000259" key="2">
    <source>
        <dbReference type="PROSITE" id="PS50883"/>
    </source>
</evidence>
<feature type="compositionally biased region" description="Low complexity" evidence="1">
    <location>
        <begin position="367"/>
        <end position="396"/>
    </location>
</feature>
<dbReference type="PROSITE" id="PS50883">
    <property type="entry name" value="EAL"/>
    <property type="match status" value="1"/>
</dbReference>
<dbReference type="RefSeq" id="WP_188160016.1">
    <property type="nucleotide sequence ID" value="NZ_BMGH01000001.1"/>
</dbReference>
<proteinExistence type="predicted"/>
<feature type="compositionally biased region" description="Basic and acidic residues" evidence="1">
    <location>
        <begin position="399"/>
        <end position="419"/>
    </location>
</feature>
<dbReference type="InterPro" id="IPR001633">
    <property type="entry name" value="EAL_dom"/>
</dbReference>
<reference evidence="3" key="1">
    <citation type="journal article" date="2014" name="Int. J. Syst. Evol. Microbiol.">
        <title>Complete genome sequence of Corynebacterium casei LMG S-19264T (=DSM 44701T), isolated from a smear-ripened cheese.</title>
        <authorList>
            <consortium name="US DOE Joint Genome Institute (JGI-PGF)"/>
            <person name="Walter F."/>
            <person name="Albersmeier A."/>
            <person name="Kalinowski J."/>
            <person name="Ruckert C."/>
        </authorList>
    </citation>
    <scope>NUCLEOTIDE SEQUENCE</scope>
    <source>
        <strain evidence="3">CGMCC 1.12921</strain>
    </source>
</reference>
<dbReference type="AlphaFoldDB" id="A0A8J2V2D6"/>
<comment type="caution">
    <text evidence="3">The sequence shown here is derived from an EMBL/GenBank/DDBJ whole genome shotgun (WGS) entry which is preliminary data.</text>
</comment>
<dbReference type="PANTHER" id="PTHR33121">
    <property type="entry name" value="CYCLIC DI-GMP PHOSPHODIESTERASE PDEF"/>
    <property type="match status" value="1"/>
</dbReference>
<dbReference type="PANTHER" id="PTHR33121:SF70">
    <property type="entry name" value="SIGNALING PROTEIN YKOW"/>
    <property type="match status" value="1"/>
</dbReference>
<feature type="region of interest" description="Disordered" evidence="1">
    <location>
        <begin position="358"/>
        <end position="663"/>
    </location>
</feature>
<name>A0A8J2V2D6_9PROT</name>
<dbReference type="Gene3D" id="3.20.20.450">
    <property type="entry name" value="EAL domain"/>
    <property type="match status" value="1"/>
</dbReference>
<feature type="domain" description="EAL" evidence="2">
    <location>
        <begin position="8"/>
        <end position="263"/>
    </location>
</feature>
<accession>A0A8J2V2D6</accession>
<dbReference type="SMART" id="SM00052">
    <property type="entry name" value="EAL"/>
    <property type="match status" value="1"/>
</dbReference>
<keyword evidence="4" id="KW-1185">Reference proteome</keyword>
<feature type="compositionally biased region" description="Polar residues" evidence="1">
    <location>
        <begin position="513"/>
        <end position="526"/>
    </location>
</feature>
<feature type="compositionally biased region" description="Polar residues" evidence="1">
    <location>
        <begin position="634"/>
        <end position="651"/>
    </location>
</feature>
<protein>
    <recommendedName>
        <fullName evidence="2">EAL domain-containing protein</fullName>
    </recommendedName>
</protein>
<dbReference type="InterPro" id="IPR035919">
    <property type="entry name" value="EAL_sf"/>
</dbReference>
<organism evidence="3 4">
    <name type="scientific">Aquisalinus flavus</name>
    <dbReference type="NCBI Taxonomy" id="1526572"/>
    <lineage>
        <taxon>Bacteria</taxon>
        <taxon>Pseudomonadati</taxon>
        <taxon>Pseudomonadota</taxon>
        <taxon>Alphaproteobacteria</taxon>
        <taxon>Parvularculales</taxon>
        <taxon>Parvularculaceae</taxon>
        <taxon>Aquisalinus</taxon>
    </lineage>
</organism>
<dbReference type="GO" id="GO:0071111">
    <property type="term" value="F:cyclic-guanylate-specific phosphodiesterase activity"/>
    <property type="evidence" value="ECO:0007669"/>
    <property type="project" value="InterPro"/>
</dbReference>
<gene>
    <name evidence="3" type="ORF">GCM10011342_08270</name>
</gene>
<dbReference type="EMBL" id="BMGH01000001">
    <property type="protein sequence ID" value="GGD01570.1"/>
    <property type="molecule type" value="Genomic_DNA"/>
</dbReference>
<feature type="region of interest" description="Disordered" evidence="1">
    <location>
        <begin position="277"/>
        <end position="331"/>
    </location>
</feature>
<evidence type="ECO:0000313" key="3">
    <source>
        <dbReference type="EMBL" id="GGD01570.1"/>
    </source>
</evidence>
<evidence type="ECO:0000313" key="4">
    <source>
        <dbReference type="Proteomes" id="UP000613582"/>
    </source>
</evidence>
<feature type="compositionally biased region" description="Basic and acidic residues" evidence="1">
    <location>
        <begin position="500"/>
        <end position="510"/>
    </location>
</feature>
<feature type="compositionally biased region" description="Basic and acidic residues" evidence="1">
    <location>
        <begin position="544"/>
        <end position="560"/>
    </location>
</feature>
<dbReference type="Proteomes" id="UP000613582">
    <property type="component" value="Unassembled WGS sequence"/>
</dbReference>
<feature type="region of interest" description="Disordered" evidence="1">
    <location>
        <begin position="741"/>
        <end position="765"/>
    </location>
</feature>
<dbReference type="SUPFAM" id="SSF141868">
    <property type="entry name" value="EAL domain-like"/>
    <property type="match status" value="1"/>
</dbReference>
<reference evidence="3" key="2">
    <citation type="submission" date="2020-09" db="EMBL/GenBank/DDBJ databases">
        <authorList>
            <person name="Sun Q."/>
            <person name="Zhou Y."/>
        </authorList>
    </citation>
    <scope>NUCLEOTIDE SEQUENCE</scope>
    <source>
        <strain evidence="3">CGMCC 1.12921</strain>
    </source>
</reference>
<feature type="region of interest" description="Disordered" evidence="1">
    <location>
        <begin position="808"/>
        <end position="829"/>
    </location>
</feature>